<sequence length="85" mass="9549">MATLLTSGEFEIRLLFTEPVSEVTQYLRQVVAQREPIVLEVEGTVHVLNLAEVRHFTLVHQDPDDDSMGTDDGKTVVLALSELRE</sequence>
<gene>
    <name evidence="1" type="ORF">H1R19_15855</name>
</gene>
<protein>
    <submittedName>
        <fullName evidence="1">Uncharacterized protein</fullName>
    </submittedName>
</protein>
<accession>A0A7D7LSH3</accession>
<dbReference type="AlphaFoldDB" id="A0A7D7LSH3"/>
<organism evidence="1 2">
    <name type="scientific">Gordonia jinghuaiqii</name>
    <dbReference type="NCBI Taxonomy" id="2758710"/>
    <lineage>
        <taxon>Bacteria</taxon>
        <taxon>Bacillati</taxon>
        <taxon>Actinomycetota</taxon>
        <taxon>Actinomycetes</taxon>
        <taxon>Mycobacteriales</taxon>
        <taxon>Gordoniaceae</taxon>
        <taxon>Gordonia</taxon>
    </lineage>
</organism>
<dbReference type="RefSeq" id="WP_188327613.1">
    <property type="nucleotide sequence ID" value="NZ_CP059491.1"/>
</dbReference>
<dbReference type="EMBL" id="CP059491">
    <property type="protein sequence ID" value="QMT00381.1"/>
    <property type="molecule type" value="Genomic_DNA"/>
</dbReference>
<evidence type="ECO:0000313" key="2">
    <source>
        <dbReference type="Proteomes" id="UP000515663"/>
    </source>
</evidence>
<keyword evidence="2" id="KW-1185">Reference proteome</keyword>
<reference evidence="2" key="1">
    <citation type="submission" date="2020-07" db="EMBL/GenBank/DDBJ databases">
        <title>novel species isolated from the respiratory tract of Marmot.</title>
        <authorList>
            <person name="Zhang G."/>
        </authorList>
    </citation>
    <scope>NUCLEOTIDE SEQUENCE [LARGE SCALE GENOMIC DNA]</scope>
    <source>
        <strain evidence="2">686</strain>
    </source>
</reference>
<name>A0A7D7LSH3_9ACTN</name>
<dbReference type="Proteomes" id="UP000515663">
    <property type="component" value="Chromosome"/>
</dbReference>
<evidence type="ECO:0000313" key="1">
    <source>
        <dbReference type="EMBL" id="QMT00381.1"/>
    </source>
</evidence>
<dbReference type="KEGG" id="gji:H1R19_15855"/>
<proteinExistence type="predicted"/>